<keyword evidence="1" id="KW-0723">Serine/threonine-protein kinase</keyword>
<dbReference type="InterPro" id="IPR000719">
    <property type="entry name" value="Prot_kinase_dom"/>
</dbReference>
<dbReference type="FunFam" id="1.10.510.10:FF:000095">
    <property type="entry name" value="protein STRUBBELIG-RECEPTOR FAMILY 8"/>
    <property type="match status" value="1"/>
</dbReference>
<dbReference type="GO" id="GO:0005524">
    <property type="term" value="F:ATP binding"/>
    <property type="evidence" value="ECO:0007669"/>
    <property type="project" value="UniProtKB-KW"/>
</dbReference>
<dbReference type="SUPFAM" id="SSF56112">
    <property type="entry name" value="Protein kinase-like (PK-like)"/>
    <property type="match status" value="1"/>
</dbReference>
<evidence type="ECO:0000256" key="4">
    <source>
        <dbReference type="ARBA" id="ARBA00022777"/>
    </source>
</evidence>
<dbReference type="PROSITE" id="PS00108">
    <property type="entry name" value="PROTEIN_KINASE_ST"/>
    <property type="match status" value="1"/>
</dbReference>
<evidence type="ECO:0000313" key="8">
    <source>
        <dbReference type="Proteomes" id="UP000594261"/>
    </source>
</evidence>
<dbReference type="Pfam" id="PF00069">
    <property type="entry name" value="Pkinase"/>
    <property type="match status" value="1"/>
</dbReference>
<dbReference type="PANTHER" id="PTHR47989:SF62">
    <property type="entry name" value="OS05G0423500 PROTEIN"/>
    <property type="match status" value="1"/>
</dbReference>
<keyword evidence="3" id="KW-0547">Nucleotide-binding</keyword>
<name>A0A7N2LT61_QUELO</name>
<dbReference type="Gramene" id="QL05p061629:mrna">
    <property type="protein sequence ID" value="QL05p061629:mrna:CDS:3"/>
    <property type="gene ID" value="QL05p061629"/>
</dbReference>
<keyword evidence="8" id="KW-1185">Reference proteome</keyword>
<dbReference type="AlphaFoldDB" id="A0A7N2LT61"/>
<dbReference type="FunFam" id="3.30.200.20:FF:000039">
    <property type="entry name" value="receptor-like protein kinase FERONIA"/>
    <property type="match status" value="1"/>
</dbReference>
<keyword evidence="5" id="KW-0067">ATP-binding</keyword>
<dbReference type="EMBL" id="LRBV02000005">
    <property type="status" value="NOT_ANNOTATED_CDS"/>
    <property type="molecule type" value="Genomic_DNA"/>
</dbReference>
<dbReference type="InParanoid" id="A0A7N2LT61"/>
<evidence type="ECO:0000256" key="1">
    <source>
        <dbReference type="ARBA" id="ARBA00022527"/>
    </source>
</evidence>
<accession>A0A7N2LT61</accession>
<keyword evidence="2" id="KW-0808">Transferase</keyword>
<dbReference type="PANTHER" id="PTHR47989">
    <property type="entry name" value="OS01G0750732 PROTEIN"/>
    <property type="match status" value="1"/>
</dbReference>
<feature type="domain" description="Protein kinase" evidence="6">
    <location>
        <begin position="44"/>
        <end position="328"/>
    </location>
</feature>
<dbReference type="EnsemblPlants" id="QL05p061629:mrna">
    <property type="protein sequence ID" value="QL05p061629:mrna:CDS:3"/>
    <property type="gene ID" value="QL05p061629"/>
</dbReference>
<proteinExistence type="predicted"/>
<dbReference type="GO" id="GO:0004674">
    <property type="term" value="F:protein serine/threonine kinase activity"/>
    <property type="evidence" value="ECO:0007669"/>
    <property type="project" value="UniProtKB-KW"/>
</dbReference>
<dbReference type="CDD" id="cd14066">
    <property type="entry name" value="STKc_IRAK"/>
    <property type="match status" value="1"/>
</dbReference>
<evidence type="ECO:0000256" key="5">
    <source>
        <dbReference type="ARBA" id="ARBA00022840"/>
    </source>
</evidence>
<organism evidence="7 8">
    <name type="scientific">Quercus lobata</name>
    <name type="common">Valley oak</name>
    <dbReference type="NCBI Taxonomy" id="97700"/>
    <lineage>
        <taxon>Eukaryota</taxon>
        <taxon>Viridiplantae</taxon>
        <taxon>Streptophyta</taxon>
        <taxon>Embryophyta</taxon>
        <taxon>Tracheophyta</taxon>
        <taxon>Spermatophyta</taxon>
        <taxon>Magnoliopsida</taxon>
        <taxon>eudicotyledons</taxon>
        <taxon>Gunneridae</taxon>
        <taxon>Pentapetalae</taxon>
        <taxon>rosids</taxon>
        <taxon>fabids</taxon>
        <taxon>Fagales</taxon>
        <taxon>Fagaceae</taxon>
        <taxon>Quercus</taxon>
    </lineage>
</organism>
<protein>
    <recommendedName>
        <fullName evidence="6">Protein kinase domain-containing protein</fullName>
    </recommendedName>
</protein>
<dbReference type="Gene3D" id="3.30.200.20">
    <property type="entry name" value="Phosphorylase Kinase, domain 1"/>
    <property type="match status" value="1"/>
</dbReference>
<dbReference type="InterPro" id="IPR008271">
    <property type="entry name" value="Ser/Thr_kinase_AS"/>
</dbReference>
<evidence type="ECO:0000259" key="6">
    <source>
        <dbReference type="PROSITE" id="PS50011"/>
    </source>
</evidence>
<reference evidence="7 8" key="1">
    <citation type="journal article" date="2016" name="G3 (Bethesda)">
        <title>First Draft Assembly and Annotation of the Genome of a California Endemic Oak Quercus lobata Nee (Fagaceae).</title>
        <authorList>
            <person name="Sork V.L."/>
            <person name="Fitz-Gibbon S.T."/>
            <person name="Puiu D."/>
            <person name="Crepeau M."/>
            <person name="Gugger P.F."/>
            <person name="Sherman R."/>
            <person name="Stevens K."/>
            <person name="Langley C.H."/>
            <person name="Pellegrini M."/>
            <person name="Salzberg S.L."/>
        </authorList>
    </citation>
    <scope>NUCLEOTIDE SEQUENCE [LARGE SCALE GENOMIC DNA]</scope>
    <source>
        <strain evidence="7 8">cv. SW786</strain>
    </source>
</reference>
<dbReference type="PIRSF" id="PIRSF000654">
    <property type="entry name" value="Integrin-linked_kinase"/>
    <property type="match status" value="1"/>
</dbReference>
<dbReference type="OMA" id="QYLEIAC"/>
<dbReference type="Gene3D" id="1.10.510.10">
    <property type="entry name" value="Transferase(Phosphotransferase) domain 1"/>
    <property type="match status" value="1"/>
</dbReference>
<keyword evidence="4" id="KW-0418">Kinase</keyword>
<reference evidence="7" key="2">
    <citation type="submission" date="2021-01" db="UniProtKB">
        <authorList>
            <consortium name="EnsemblPlants"/>
        </authorList>
    </citation>
    <scope>IDENTIFICATION</scope>
</reference>
<evidence type="ECO:0000313" key="7">
    <source>
        <dbReference type="EnsemblPlants" id="QL05p061629:mrna:CDS:3"/>
    </source>
</evidence>
<dbReference type="Proteomes" id="UP000594261">
    <property type="component" value="Chromosome 5"/>
</dbReference>
<dbReference type="PROSITE" id="PS50011">
    <property type="entry name" value="PROTEIN_KINASE_DOM"/>
    <property type="match status" value="1"/>
</dbReference>
<evidence type="ECO:0000256" key="2">
    <source>
        <dbReference type="ARBA" id="ARBA00022679"/>
    </source>
</evidence>
<evidence type="ECO:0000256" key="3">
    <source>
        <dbReference type="ARBA" id="ARBA00022741"/>
    </source>
</evidence>
<sequence>MKGISERISKLLRKSGERRIDQPHLALPCRRFSRAEINIATNNFDKNLIVGRGSFGNVYKGFIDDRTISVAISCVNINESMQGFHEFRTEVVLICQLRHPNLVPFIGYCLEDERHGFLVYEFMVNDHLARHLNGTNPDHDRDPVPWKRRLQICVGVARGLHYLHTGLKHTIFHCDVKPSNILLDEKWEAKLSDFGLSKMGPPSLSKALTRIETNRIVGTYGYMAPEYAMNGVLTDKSDVYSFGVLLLQLLSGRKPTHVGEEQMDLVRWARKCKREGNINEIIDLYLMGKIAPECFMVYVEIATSCVRNRAERRPTMGEVQVCLEHALELQESADAAAGVCNYCVDEYTCNASSGDASPIDMVWETASENTTSAEELSLETAMPNGQI</sequence>
<dbReference type="SMART" id="SM00220">
    <property type="entry name" value="S_TKc"/>
    <property type="match status" value="1"/>
</dbReference>
<dbReference type="InterPro" id="IPR011009">
    <property type="entry name" value="Kinase-like_dom_sf"/>
</dbReference>